<dbReference type="EMBL" id="JACHCC010000001">
    <property type="protein sequence ID" value="MBB6498310.1"/>
    <property type="molecule type" value="Genomic_DNA"/>
</dbReference>
<protein>
    <submittedName>
        <fullName evidence="1">Uncharacterized protein</fullName>
    </submittedName>
</protein>
<accession>A0A7X0IZI4</accession>
<organism evidence="1 2">
    <name type="scientific">Pedobacter cryoconitis</name>
    <dbReference type="NCBI Taxonomy" id="188932"/>
    <lineage>
        <taxon>Bacteria</taxon>
        <taxon>Pseudomonadati</taxon>
        <taxon>Bacteroidota</taxon>
        <taxon>Sphingobacteriia</taxon>
        <taxon>Sphingobacteriales</taxon>
        <taxon>Sphingobacteriaceae</taxon>
        <taxon>Pedobacter</taxon>
    </lineage>
</organism>
<gene>
    <name evidence="1" type="ORF">HDF25_000434</name>
</gene>
<evidence type="ECO:0000313" key="2">
    <source>
        <dbReference type="Proteomes" id="UP000521017"/>
    </source>
</evidence>
<comment type="caution">
    <text evidence="1">The sequence shown here is derived from an EMBL/GenBank/DDBJ whole genome shotgun (WGS) entry which is preliminary data.</text>
</comment>
<sequence length="44" mass="5132">MKVVLDYKLLNFLNLLSAQMLTPDQVFLFHDNELSKAVICLEYT</sequence>
<name>A0A7X0IZI4_9SPHI</name>
<reference evidence="1 2" key="1">
    <citation type="submission" date="2020-08" db="EMBL/GenBank/DDBJ databases">
        <title>Genomic Encyclopedia of Type Strains, Phase IV (KMG-V): Genome sequencing to study the core and pangenomes of soil and plant-associated prokaryotes.</title>
        <authorList>
            <person name="Whitman W."/>
        </authorList>
    </citation>
    <scope>NUCLEOTIDE SEQUENCE [LARGE SCALE GENOMIC DNA]</scope>
    <source>
        <strain evidence="1 2">M2T3</strain>
    </source>
</reference>
<dbReference type="AlphaFoldDB" id="A0A7X0IZI4"/>
<evidence type="ECO:0000313" key="1">
    <source>
        <dbReference type="EMBL" id="MBB6498310.1"/>
    </source>
</evidence>
<dbReference type="Proteomes" id="UP000521017">
    <property type="component" value="Unassembled WGS sequence"/>
</dbReference>
<proteinExistence type="predicted"/>